<name>A0A8S2G643_9BILA</name>
<dbReference type="AlphaFoldDB" id="A0A8S2G643"/>
<evidence type="ECO:0000313" key="3">
    <source>
        <dbReference type="Proteomes" id="UP000677228"/>
    </source>
</evidence>
<sequence>YVFSMKDSKFAYKCEVRSVLENSSRPTSTLWVNLMAKGGQ</sequence>
<evidence type="ECO:0000313" key="1">
    <source>
        <dbReference type="EMBL" id="CAF1637826.1"/>
    </source>
</evidence>
<comment type="caution">
    <text evidence="1">The sequence shown here is derived from an EMBL/GenBank/DDBJ whole genome shotgun (WGS) entry which is preliminary data.</text>
</comment>
<evidence type="ECO:0000313" key="2">
    <source>
        <dbReference type="EMBL" id="CAF4470974.1"/>
    </source>
</evidence>
<protein>
    <submittedName>
        <fullName evidence="1">Uncharacterized protein</fullName>
    </submittedName>
</protein>
<dbReference type="GO" id="GO:0006351">
    <property type="term" value="P:DNA-templated transcription"/>
    <property type="evidence" value="ECO:0007669"/>
    <property type="project" value="InterPro"/>
</dbReference>
<gene>
    <name evidence="1" type="ORF">OVA965_LOCUS44108</name>
    <name evidence="2" type="ORF">TMI583_LOCUS46696</name>
</gene>
<feature type="non-terminal residue" evidence="1">
    <location>
        <position position="40"/>
    </location>
</feature>
<feature type="non-terminal residue" evidence="1">
    <location>
        <position position="1"/>
    </location>
</feature>
<dbReference type="Gene3D" id="3.90.1110.10">
    <property type="entry name" value="RNA polymerase Rpb2, domain 2"/>
    <property type="match status" value="1"/>
</dbReference>
<proteinExistence type="predicted"/>
<accession>A0A8S2G643</accession>
<dbReference type="Proteomes" id="UP000677228">
    <property type="component" value="Unassembled WGS sequence"/>
</dbReference>
<organism evidence="1 3">
    <name type="scientific">Didymodactylos carnosus</name>
    <dbReference type="NCBI Taxonomy" id="1234261"/>
    <lineage>
        <taxon>Eukaryota</taxon>
        <taxon>Metazoa</taxon>
        <taxon>Spiralia</taxon>
        <taxon>Gnathifera</taxon>
        <taxon>Rotifera</taxon>
        <taxon>Eurotatoria</taxon>
        <taxon>Bdelloidea</taxon>
        <taxon>Philodinida</taxon>
        <taxon>Philodinidae</taxon>
        <taxon>Didymodactylos</taxon>
    </lineage>
</organism>
<dbReference type="GO" id="GO:0003677">
    <property type="term" value="F:DNA binding"/>
    <property type="evidence" value="ECO:0007669"/>
    <property type="project" value="InterPro"/>
</dbReference>
<dbReference type="EMBL" id="CAJOBA010087782">
    <property type="protein sequence ID" value="CAF4470974.1"/>
    <property type="molecule type" value="Genomic_DNA"/>
</dbReference>
<reference evidence="1" key="1">
    <citation type="submission" date="2021-02" db="EMBL/GenBank/DDBJ databases">
        <authorList>
            <person name="Nowell W R."/>
        </authorList>
    </citation>
    <scope>NUCLEOTIDE SEQUENCE</scope>
</reference>
<dbReference type="InterPro" id="IPR037034">
    <property type="entry name" value="RNA_pol_Rpb2_2_sf"/>
</dbReference>
<dbReference type="GO" id="GO:0003899">
    <property type="term" value="F:DNA-directed RNA polymerase activity"/>
    <property type="evidence" value="ECO:0007669"/>
    <property type="project" value="InterPro"/>
</dbReference>
<dbReference type="Proteomes" id="UP000682733">
    <property type="component" value="Unassembled WGS sequence"/>
</dbReference>
<dbReference type="EMBL" id="CAJNOK010061292">
    <property type="protein sequence ID" value="CAF1637826.1"/>
    <property type="molecule type" value="Genomic_DNA"/>
</dbReference>